<dbReference type="InterPro" id="IPR011836">
    <property type="entry name" value="YhdP"/>
</dbReference>
<feature type="domain" description="YhdP central" evidence="2">
    <location>
        <begin position="18"/>
        <end position="1272"/>
    </location>
</feature>
<reference evidence="3 4" key="1">
    <citation type="submission" date="2021-10" db="EMBL/GenBank/DDBJ databases">
        <authorList>
            <person name="Koch H."/>
        </authorList>
    </citation>
    <scope>NUCLEOTIDE SEQUENCE [LARGE SCALE GENOMIC DNA]</scope>
    <source>
        <strain evidence="3">6680</strain>
    </source>
</reference>
<sequence>MLRVCLRFCGRCCNQLTRFALLGAVLLLFAGGGLLLILRYWILPDIERYHDNITAMVSHVVGQPVTIGKIEADWHGIRPHLLFTDVLILDKQGQTLLALQQVDNVVSWITALTGQVRLYSLEINQPDLVIKRDAQGLLHIAGMKMSSNIPGQPADHGLADWLLHQKHIVVRGARITWQDEQRAAPPLILNQVNMLIENSGRRHSFSLRAQPPAGLSAQLDLRGDFFGASFDNFNAWRGELYTQLDYVDVAAWNTWLPLPISPKRGRGALRGWLGVENGKINQFTADLALADLQTQLADDLPLLDVIKLRGRVEWHDVVRGFEISTRKLSLQMSNDLVLQPIDLYMRFADATDKQPASGAVRVNTLDIDRFTSLMHFLPLTSSLKQQLAKFAPQGRMSDVQAKWRGDFDKLLNYEIKARFDGLSIRRAGNVPGFTRLSGQVDGNDANGTLSLNTRNLSVDAPLIMPEPLAFDSLIAQLSWQKHDRGMEVKFNKVSIANADLAGNLFGSYQSLPQSPGLIDLTVRLTRAAVQHTARYIPLVALNNEAHTWIRNALIDGQADDFNLRLKGNLNDFPFDGNRKGLFQIRARATGVTVEYAKGWPRVENAVAKLVIQGKRLEVTAPTAMTAGGSVKNISVILPDIESPGLLLQVRGESVGETKHGLNFIQQSPVRGYIDGLTDNMTSSGIGNLNLQVDIPLRGSKPAIVSGHYHFLDNEVSLGKSVPILHKVNGDLLFSESSLRTENVTMQVFGGPATLIVQSNKGGAANAKIAGRANIDALREAAPHSLLDYLHGSSDWESEITVLKKHISMQLTSNLVGLASDLPAPFTKRASEIIPLRFEMNSMTPQQDLLSVQYGKLLSAKFLRWDEGGERVIKRGTVNFGNAGKWLEKDGVWLVGTLPQLSMEGWGALASASDGLTPVGIAGVDLLIQKINGYGYMADDLRIIARNINGTIAAQLAAKSVNGEVSWQPQGNGKFVARLKNLSLELDRDESGKKKSTAIPSIAIKKNVASMKHPALDVAVSSLILNGKNLGKLELLAQQHERDWLLERLIITNPDGELTADGKWQMGPGGEQTQVNLKLEISDAGKILGRSGYPNSVKDGSGELEGTFSWPGPPAEFSYATLDGTLKLSTGKGQFLRIDPGLGKLLSILSLQALPKRITLDFTDVFSAGFKFDSINGVAQVKNGMLFTDDFKIEGSAAKVTMRGQVDLNQETQNLRVRILPTVGNTASLLSAFAAGPVVGIGVFIANKILREPLDKLASFEYNITGAWADPNVEKVGVSKSVASP</sequence>
<protein>
    <submittedName>
        <fullName evidence="3">Exported protein</fullName>
    </submittedName>
</protein>
<dbReference type="EMBL" id="OU912926">
    <property type="protein sequence ID" value="CAG9933197.1"/>
    <property type="molecule type" value="Genomic_DNA"/>
</dbReference>
<keyword evidence="1" id="KW-0812">Transmembrane</keyword>
<dbReference type="RefSeq" id="WP_239797017.1">
    <property type="nucleotide sequence ID" value="NZ_OU912926.1"/>
</dbReference>
<keyword evidence="4" id="KW-1185">Reference proteome</keyword>
<dbReference type="PANTHER" id="PTHR38690">
    <property type="entry name" value="PROTEASE-RELATED"/>
    <property type="match status" value="1"/>
</dbReference>
<feature type="transmembrane region" description="Helical" evidence="1">
    <location>
        <begin position="21"/>
        <end position="42"/>
    </location>
</feature>
<evidence type="ECO:0000259" key="2">
    <source>
        <dbReference type="Pfam" id="PF13116"/>
    </source>
</evidence>
<dbReference type="Proteomes" id="UP000839052">
    <property type="component" value="Chromosome"/>
</dbReference>
<keyword evidence="1" id="KW-1133">Transmembrane helix</keyword>
<proteinExistence type="predicted"/>
<name>A0ABM8Z0D6_9PROT</name>
<dbReference type="PANTHER" id="PTHR38690:SF1">
    <property type="entry name" value="PROTEASE"/>
    <property type="match status" value="1"/>
</dbReference>
<dbReference type="NCBIfam" id="TIGR02099">
    <property type="entry name" value="YhdP family protein"/>
    <property type="match status" value="1"/>
</dbReference>
<accession>A0ABM8Z0D6</accession>
<evidence type="ECO:0000256" key="1">
    <source>
        <dbReference type="SAM" id="Phobius"/>
    </source>
</evidence>
<organism evidence="3 4">
    <name type="scientific">Candidatus Nitrotoga arctica</name>
    <dbReference type="NCBI Taxonomy" id="453162"/>
    <lineage>
        <taxon>Bacteria</taxon>
        <taxon>Pseudomonadati</taxon>
        <taxon>Pseudomonadota</taxon>
        <taxon>Betaproteobacteria</taxon>
        <taxon>Nitrosomonadales</taxon>
        <taxon>Gallionellaceae</taxon>
        <taxon>Candidatus Nitrotoga</taxon>
    </lineage>
</organism>
<keyword evidence="1" id="KW-0472">Membrane</keyword>
<evidence type="ECO:0000313" key="4">
    <source>
        <dbReference type="Proteomes" id="UP000839052"/>
    </source>
</evidence>
<gene>
    <name evidence="3" type="ORF">NTG6680_1948</name>
</gene>
<evidence type="ECO:0000313" key="3">
    <source>
        <dbReference type="EMBL" id="CAG9933197.1"/>
    </source>
</evidence>
<dbReference type="Pfam" id="PF13116">
    <property type="entry name" value="YhdP"/>
    <property type="match status" value="1"/>
</dbReference>
<dbReference type="InterPro" id="IPR025263">
    <property type="entry name" value="YhdP_central"/>
</dbReference>